<accession>A0AA36FJG8</accession>
<name>A0AA36FJG8_OCTVU</name>
<keyword evidence="1" id="KW-1133">Transmembrane helix</keyword>
<sequence>MVMVASKLTFLDFSAHELSLSKKPMYTRESKMFPYLFHTDLELKTFKGKKLISVVVSVIVVVVVACAVTGMGEQSSNNEIKYKIQL</sequence>
<evidence type="ECO:0000313" key="2">
    <source>
        <dbReference type="EMBL" id="CAI9736433.1"/>
    </source>
</evidence>
<evidence type="ECO:0000313" key="3">
    <source>
        <dbReference type="Proteomes" id="UP001162480"/>
    </source>
</evidence>
<keyword evidence="1" id="KW-0812">Transmembrane</keyword>
<proteinExistence type="predicted"/>
<keyword evidence="1" id="KW-0472">Membrane</keyword>
<dbReference type="AlphaFoldDB" id="A0AA36FJG8"/>
<keyword evidence="3" id="KW-1185">Reference proteome</keyword>
<evidence type="ECO:0000256" key="1">
    <source>
        <dbReference type="SAM" id="Phobius"/>
    </source>
</evidence>
<protein>
    <submittedName>
        <fullName evidence="2">Uncharacterized protein</fullName>
    </submittedName>
</protein>
<dbReference type="EMBL" id="OX597831">
    <property type="protein sequence ID" value="CAI9736433.1"/>
    <property type="molecule type" value="Genomic_DNA"/>
</dbReference>
<feature type="transmembrane region" description="Helical" evidence="1">
    <location>
        <begin position="51"/>
        <end position="72"/>
    </location>
</feature>
<reference evidence="2" key="1">
    <citation type="submission" date="2023-08" db="EMBL/GenBank/DDBJ databases">
        <authorList>
            <person name="Alioto T."/>
            <person name="Alioto T."/>
            <person name="Gomez Garrido J."/>
        </authorList>
    </citation>
    <scope>NUCLEOTIDE SEQUENCE</scope>
</reference>
<dbReference type="Proteomes" id="UP001162480">
    <property type="component" value="Chromosome 18"/>
</dbReference>
<organism evidence="2 3">
    <name type="scientific">Octopus vulgaris</name>
    <name type="common">Common octopus</name>
    <dbReference type="NCBI Taxonomy" id="6645"/>
    <lineage>
        <taxon>Eukaryota</taxon>
        <taxon>Metazoa</taxon>
        <taxon>Spiralia</taxon>
        <taxon>Lophotrochozoa</taxon>
        <taxon>Mollusca</taxon>
        <taxon>Cephalopoda</taxon>
        <taxon>Coleoidea</taxon>
        <taxon>Octopodiformes</taxon>
        <taxon>Octopoda</taxon>
        <taxon>Incirrata</taxon>
        <taxon>Octopodidae</taxon>
        <taxon>Octopus</taxon>
    </lineage>
</organism>
<gene>
    <name evidence="2" type="ORF">OCTVUL_1B001853</name>
</gene>